<dbReference type="Pfam" id="PF01850">
    <property type="entry name" value="PIN"/>
    <property type="match status" value="1"/>
</dbReference>
<dbReference type="Proteomes" id="UP000238362">
    <property type="component" value="Unassembled WGS sequence"/>
</dbReference>
<evidence type="ECO:0000256" key="3">
    <source>
        <dbReference type="ARBA" id="ARBA00022722"/>
    </source>
</evidence>
<comment type="cofactor">
    <cofactor evidence="1 8">
        <name>Mg(2+)</name>
        <dbReference type="ChEBI" id="CHEBI:18420"/>
    </cofactor>
</comment>
<organism evidence="10 11">
    <name type="scientific">Prauserella shujinwangii</name>
    <dbReference type="NCBI Taxonomy" id="1453103"/>
    <lineage>
        <taxon>Bacteria</taxon>
        <taxon>Bacillati</taxon>
        <taxon>Actinomycetota</taxon>
        <taxon>Actinomycetes</taxon>
        <taxon>Pseudonocardiales</taxon>
        <taxon>Pseudonocardiaceae</taxon>
        <taxon>Prauserella</taxon>
    </lineage>
</organism>
<dbReference type="EMBL" id="PVNH01000012">
    <property type="protein sequence ID" value="PRX44192.1"/>
    <property type="molecule type" value="Genomic_DNA"/>
</dbReference>
<dbReference type="CDD" id="cd18732">
    <property type="entry name" value="PIN_MtVapC4-C5_like"/>
    <property type="match status" value="1"/>
</dbReference>
<keyword evidence="11" id="KW-1185">Reference proteome</keyword>
<dbReference type="GO" id="GO:0004540">
    <property type="term" value="F:RNA nuclease activity"/>
    <property type="evidence" value="ECO:0007669"/>
    <property type="project" value="InterPro"/>
</dbReference>
<keyword evidence="3 8" id="KW-0540">Nuclease</keyword>
<dbReference type="Gene3D" id="3.40.50.1010">
    <property type="entry name" value="5'-nuclease"/>
    <property type="match status" value="1"/>
</dbReference>
<sequence length="132" mass="14245">MKGVLHTSVVIAPSVSPLPGELAISAATFAELHFGVLVARDDRTRAARLRRLTALERRFDPLPVDDAVAASYGQLTAAVARTGRQPRARTMDLLIAATAHAHDARLYTRNARDLVGIEDLVEVVPVVSEKRG</sequence>
<keyword evidence="4 8" id="KW-0479">Metal-binding</keyword>
<dbReference type="InterPro" id="IPR022907">
    <property type="entry name" value="VapC_family"/>
</dbReference>
<evidence type="ECO:0000256" key="6">
    <source>
        <dbReference type="ARBA" id="ARBA00022842"/>
    </source>
</evidence>
<feature type="domain" description="PIN" evidence="9">
    <location>
        <begin position="20"/>
        <end position="112"/>
    </location>
</feature>
<dbReference type="SUPFAM" id="SSF88723">
    <property type="entry name" value="PIN domain-like"/>
    <property type="match status" value="1"/>
</dbReference>
<protein>
    <recommendedName>
        <fullName evidence="8">Ribonuclease VapC</fullName>
        <shortName evidence="8">RNase VapC</shortName>
        <ecNumber evidence="8">3.1.-.-</ecNumber>
    </recommendedName>
    <alternativeName>
        <fullName evidence="8">Toxin VapC</fullName>
    </alternativeName>
</protein>
<keyword evidence="8" id="KW-0800">Toxin</keyword>
<dbReference type="PANTHER" id="PTHR33653:SF1">
    <property type="entry name" value="RIBONUCLEASE VAPC2"/>
    <property type="match status" value="1"/>
</dbReference>
<dbReference type="InterPro" id="IPR050556">
    <property type="entry name" value="Type_II_TA_system_RNase"/>
</dbReference>
<comment type="similarity">
    <text evidence="7 8">Belongs to the PINc/VapC protein family.</text>
</comment>
<comment type="caution">
    <text evidence="8">Lacks conserved residue(s) required for the propagation of feature annotation.</text>
</comment>
<comment type="caution">
    <text evidence="10">The sequence shown here is derived from an EMBL/GenBank/DDBJ whole genome shotgun (WGS) entry which is preliminary data.</text>
</comment>
<keyword evidence="2 8" id="KW-1277">Toxin-antitoxin system</keyword>
<feature type="binding site" evidence="8">
    <location>
        <position position="92"/>
    </location>
    <ligand>
        <name>Mg(2+)</name>
        <dbReference type="ChEBI" id="CHEBI:18420"/>
    </ligand>
</feature>
<dbReference type="AlphaFoldDB" id="A0A2T0LMF7"/>
<dbReference type="GO" id="GO:0000287">
    <property type="term" value="F:magnesium ion binding"/>
    <property type="evidence" value="ECO:0007669"/>
    <property type="project" value="UniProtKB-UniRule"/>
</dbReference>
<evidence type="ECO:0000256" key="2">
    <source>
        <dbReference type="ARBA" id="ARBA00022649"/>
    </source>
</evidence>
<dbReference type="InterPro" id="IPR002716">
    <property type="entry name" value="PIN_dom"/>
</dbReference>
<dbReference type="PANTHER" id="PTHR33653">
    <property type="entry name" value="RIBONUCLEASE VAPC2"/>
    <property type="match status" value="1"/>
</dbReference>
<evidence type="ECO:0000256" key="8">
    <source>
        <dbReference type="HAMAP-Rule" id="MF_00265"/>
    </source>
</evidence>
<reference evidence="10 11" key="1">
    <citation type="submission" date="2018-03" db="EMBL/GenBank/DDBJ databases">
        <title>Genomic Encyclopedia of Type Strains, Phase III (KMG-III): the genomes of soil and plant-associated and newly described type strains.</title>
        <authorList>
            <person name="Whitman W."/>
        </authorList>
    </citation>
    <scope>NUCLEOTIDE SEQUENCE [LARGE SCALE GENOMIC DNA]</scope>
    <source>
        <strain evidence="10 11">CGMCC 4.7125</strain>
    </source>
</reference>
<evidence type="ECO:0000256" key="5">
    <source>
        <dbReference type="ARBA" id="ARBA00022801"/>
    </source>
</evidence>
<keyword evidence="5 8" id="KW-0378">Hydrolase</keyword>
<evidence type="ECO:0000256" key="7">
    <source>
        <dbReference type="ARBA" id="ARBA00038093"/>
    </source>
</evidence>
<dbReference type="InterPro" id="IPR029060">
    <property type="entry name" value="PIN-like_dom_sf"/>
</dbReference>
<evidence type="ECO:0000256" key="4">
    <source>
        <dbReference type="ARBA" id="ARBA00022723"/>
    </source>
</evidence>
<gene>
    <name evidence="8" type="primary">vapC</name>
    <name evidence="10" type="ORF">B0I33_11270</name>
</gene>
<name>A0A2T0LMF7_9PSEU</name>
<keyword evidence="6 8" id="KW-0460">Magnesium</keyword>
<comment type="function">
    <text evidence="8">Toxic component of a toxin-antitoxin (TA) system. An RNase.</text>
</comment>
<proteinExistence type="inferred from homology"/>
<dbReference type="GO" id="GO:0016787">
    <property type="term" value="F:hydrolase activity"/>
    <property type="evidence" value="ECO:0007669"/>
    <property type="project" value="UniProtKB-KW"/>
</dbReference>
<dbReference type="EC" id="3.1.-.-" evidence="8"/>
<dbReference type="GO" id="GO:0090729">
    <property type="term" value="F:toxin activity"/>
    <property type="evidence" value="ECO:0007669"/>
    <property type="project" value="UniProtKB-KW"/>
</dbReference>
<dbReference type="HAMAP" id="MF_00265">
    <property type="entry name" value="VapC_Nob1"/>
    <property type="match status" value="1"/>
</dbReference>
<dbReference type="OrthoDB" id="3257696at2"/>
<evidence type="ECO:0000313" key="10">
    <source>
        <dbReference type="EMBL" id="PRX44192.1"/>
    </source>
</evidence>
<evidence type="ECO:0000256" key="1">
    <source>
        <dbReference type="ARBA" id="ARBA00001946"/>
    </source>
</evidence>
<evidence type="ECO:0000313" key="11">
    <source>
        <dbReference type="Proteomes" id="UP000238362"/>
    </source>
</evidence>
<evidence type="ECO:0000259" key="9">
    <source>
        <dbReference type="Pfam" id="PF01850"/>
    </source>
</evidence>
<accession>A0A2T0LMF7</accession>